<keyword evidence="4" id="KW-1185">Reference proteome</keyword>
<dbReference type="EMBL" id="WNZX01000004">
    <property type="protein sequence ID" value="MUG70357.1"/>
    <property type="molecule type" value="Genomic_DNA"/>
</dbReference>
<organism evidence="3 4">
    <name type="scientific">Paenibacillus validus</name>
    <dbReference type="NCBI Taxonomy" id="44253"/>
    <lineage>
        <taxon>Bacteria</taxon>
        <taxon>Bacillati</taxon>
        <taxon>Bacillota</taxon>
        <taxon>Bacilli</taxon>
        <taxon>Bacillales</taxon>
        <taxon>Paenibacillaceae</taxon>
        <taxon>Paenibacillus</taxon>
    </lineage>
</organism>
<dbReference type="Gene3D" id="3.40.50.1360">
    <property type="match status" value="1"/>
</dbReference>
<evidence type="ECO:0000256" key="1">
    <source>
        <dbReference type="ARBA" id="ARBA00023277"/>
    </source>
</evidence>
<dbReference type="RefSeq" id="WP_155614306.1">
    <property type="nucleotide sequence ID" value="NZ_WNZX01000004.1"/>
</dbReference>
<dbReference type="AlphaFoldDB" id="A0A7X3CRL2"/>
<dbReference type="GO" id="GO:0005737">
    <property type="term" value="C:cytoplasm"/>
    <property type="evidence" value="ECO:0007669"/>
    <property type="project" value="TreeGrafter"/>
</dbReference>
<dbReference type="GO" id="GO:0019262">
    <property type="term" value="P:N-acetylneuraminate catabolic process"/>
    <property type="evidence" value="ECO:0007669"/>
    <property type="project" value="TreeGrafter"/>
</dbReference>
<protein>
    <submittedName>
        <fullName evidence="3">Glucosamine-6-phosphate deaminase</fullName>
    </submittedName>
</protein>
<dbReference type="CDD" id="cd01399">
    <property type="entry name" value="GlcN6P_deaminase"/>
    <property type="match status" value="1"/>
</dbReference>
<dbReference type="GO" id="GO:0006046">
    <property type="term" value="P:N-acetylglucosamine catabolic process"/>
    <property type="evidence" value="ECO:0007669"/>
    <property type="project" value="TreeGrafter"/>
</dbReference>
<keyword evidence="1" id="KW-0119">Carbohydrate metabolism</keyword>
<dbReference type="Pfam" id="PF01182">
    <property type="entry name" value="Glucosamine_iso"/>
    <property type="match status" value="1"/>
</dbReference>
<dbReference type="GO" id="GO:0006043">
    <property type="term" value="P:glucosamine catabolic process"/>
    <property type="evidence" value="ECO:0007669"/>
    <property type="project" value="TreeGrafter"/>
</dbReference>
<dbReference type="GO" id="GO:0005975">
    <property type="term" value="P:carbohydrate metabolic process"/>
    <property type="evidence" value="ECO:0007669"/>
    <property type="project" value="InterPro"/>
</dbReference>
<dbReference type="Proteomes" id="UP000450917">
    <property type="component" value="Unassembled WGS sequence"/>
</dbReference>
<evidence type="ECO:0000313" key="4">
    <source>
        <dbReference type="Proteomes" id="UP000450917"/>
    </source>
</evidence>
<evidence type="ECO:0000313" key="3">
    <source>
        <dbReference type="EMBL" id="MUG70357.1"/>
    </source>
</evidence>
<dbReference type="InterPro" id="IPR004547">
    <property type="entry name" value="Glucosamine6P_isomerase"/>
</dbReference>
<name>A0A7X3CRL2_9BACL</name>
<dbReference type="SUPFAM" id="SSF100950">
    <property type="entry name" value="NagB/RpiA/CoA transferase-like"/>
    <property type="match status" value="1"/>
</dbReference>
<dbReference type="GO" id="GO:0042802">
    <property type="term" value="F:identical protein binding"/>
    <property type="evidence" value="ECO:0007669"/>
    <property type="project" value="TreeGrafter"/>
</dbReference>
<dbReference type="PANTHER" id="PTHR11280">
    <property type="entry name" value="GLUCOSAMINE-6-PHOSPHATE ISOMERASE"/>
    <property type="match status" value="1"/>
</dbReference>
<feature type="domain" description="Glucosamine/galactosamine-6-phosphate isomerase" evidence="2">
    <location>
        <begin position="24"/>
        <end position="242"/>
    </location>
</feature>
<dbReference type="InterPro" id="IPR037171">
    <property type="entry name" value="NagB/RpiA_transferase-like"/>
</dbReference>
<dbReference type="GO" id="GO:0004342">
    <property type="term" value="F:glucosamine-6-phosphate deaminase activity"/>
    <property type="evidence" value="ECO:0007669"/>
    <property type="project" value="InterPro"/>
</dbReference>
<gene>
    <name evidence="3" type="ORF">GNP93_06655</name>
</gene>
<dbReference type="InterPro" id="IPR006148">
    <property type="entry name" value="Glc/Gal-6P_isomerase"/>
</dbReference>
<accession>A0A7X3CRL2</accession>
<reference evidence="3 4" key="1">
    <citation type="submission" date="2019-11" db="EMBL/GenBank/DDBJ databases">
        <title>Draft genome sequences of five Paenibacillus species of dairy origin.</title>
        <authorList>
            <person name="Olajide A.M."/>
            <person name="Chen S."/>
            <person name="Lapointe G."/>
        </authorList>
    </citation>
    <scope>NUCLEOTIDE SEQUENCE [LARGE SCALE GENOMIC DNA]</scope>
    <source>
        <strain evidence="3 4">2CS3</strain>
    </source>
</reference>
<dbReference type="PANTHER" id="PTHR11280:SF6">
    <property type="entry name" value="GLUCOSAMINE-6-PHOSPHATE ISOMERASE NAGB"/>
    <property type="match status" value="1"/>
</dbReference>
<evidence type="ECO:0000259" key="2">
    <source>
        <dbReference type="Pfam" id="PF01182"/>
    </source>
</evidence>
<proteinExistence type="predicted"/>
<sequence length="261" mass="28989">MTISIKPERSLTADHLKVGVYANRRELGRAAGIEAAEAVRNRLKEKEQVRIVFAAAPSQNEFLEQLALEHGIDWNRITAFHMDEYIGLPQGSPQRFSEFLKRSIFNKVQPGVVHLIDGSDGVEAECRRYAELLQEAPIDFVFLGIGENGHLAFNDPPVADFADPYAVKAIPLETACRQQQVNDGCFPDLNAVPTHALTLTIPVLMSAYRLFCMVPGPTKREAVRNTLKLSITTACPATVLRTHLNCTLYVDNDSFDMTSYG</sequence>
<comment type="caution">
    <text evidence="3">The sequence shown here is derived from an EMBL/GenBank/DDBJ whole genome shotgun (WGS) entry which is preliminary data.</text>
</comment>